<reference evidence="4" key="1">
    <citation type="submission" date="2021-01" db="EMBL/GenBank/DDBJ databases">
        <title>Modified the classification status of verrucomicrobia.</title>
        <authorList>
            <person name="Feng X."/>
        </authorList>
    </citation>
    <scope>NUCLEOTIDE SEQUENCE</scope>
    <source>
        <strain evidence="4">_KCTC 22039</strain>
    </source>
</reference>
<name>A0A8J7ME43_9BACT</name>
<feature type="transmembrane region" description="Helical" evidence="3">
    <location>
        <begin position="14"/>
        <end position="34"/>
    </location>
</feature>
<feature type="compositionally biased region" description="Low complexity" evidence="2">
    <location>
        <begin position="274"/>
        <end position="294"/>
    </location>
</feature>
<evidence type="ECO:0000256" key="2">
    <source>
        <dbReference type="SAM" id="MobiDB-lite"/>
    </source>
</evidence>
<keyword evidence="3" id="KW-1133">Transmembrane helix</keyword>
<dbReference type="AlphaFoldDB" id="A0A8J7ME43"/>
<gene>
    <name evidence="4" type="ORF">JIN82_07935</name>
</gene>
<dbReference type="EMBL" id="JAENIM010000039">
    <property type="protein sequence ID" value="MBK1791078.1"/>
    <property type="molecule type" value="Genomic_DNA"/>
</dbReference>
<keyword evidence="3" id="KW-0472">Membrane</keyword>
<keyword evidence="3" id="KW-0812">Transmembrane</keyword>
<evidence type="ECO:0000313" key="4">
    <source>
        <dbReference type="EMBL" id="MBK1791078.1"/>
    </source>
</evidence>
<protein>
    <submittedName>
        <fullName evidence="4">Uncharacterized protein</fullName>
    </submittedName>
</protein>
<feature type="region of interest" description="Disordered" evidence="2">
    <location>
        <begin position="198"/>
        <end position="241"/>
    </location>
</feature>
<proteinExistence type="predicted"/>
<evidence type="ECO:0000313" key="5">
    <source>
        <dbReference type="Proteomes" id="UP000624703"/>
    </source>
</evidence>
<sequence>MISDPFTEDKSQGVIYTLAAVVLLVIGAIAISIYSDRSAAPSDLSQSKYKLEKQKLNLLSKISELEAEKLVAEKNEKDSQRYAEIEKEMQSLMDREAQALEVNTQASDQLISLLDAYANYQRSYILQMRDEVVGETYDLLETASGREYTEVTIQRVSAYGVDIKHTNGTARLAHAEIPADLANRLSYSEEELEAVLKASQQRRASSASSPVVAAKPRSNRPARSGRVVASTEQKQKDASQRSALRVRLSQVQVKLTRVRDEIGVIEGKLNKLNTSTRSTTSSSYSSNGYYTTTRPTSRYKGSRSVPGGLETWSQRLVRFKKAERILAMQEATLSAQLESL</sequence>
<feature type="compositionally biased region" description="Low complexity" evidence="2">
    <location>
        <begin position="198"/>
        <end position="216"/>
    </location>
</feature>
<feature type="coiled-coil region" evidence="1">
    <location>
        <begin position="48"/>
        <end position="102"/>
    </location>
</feature>
<accession>A0A8J7ME43</accession>
<keyword evidence="1" id="KW-0175">Coiled coil</keyword>
<dbReference type="RefSeq" id="WP_200311094.1">
    <property type="nucleotide sequence ID" value="NZ_JAENIM010000039.1"/>
</dbReference>
<organism evidence="4 5">
    <name type="scientific">Persicirhabdus sediminis</name>
    <dbReference type="NCBI Taxonomy" id="454144"/>
    <lineage>
        <taxon>Bacteria</taxon>
        <taxon>Pseudomonadati</taxon>
        <taxon>Verrucomicrobiota</taxon>
        <taxon>Verrucomicrobiia</taxon>
        <taxon>Verrucomicrobiales</taxon>
        <taxon>Verrucomicrobiaceae</taxon>
        <taxon>Persicirhabdus</taxon>
    </lineage>
</organism>
<comment type="caution">
    <text evidence="4">The sequence shown here is derived from an EMBL/GenBank/DDBJ whole genome shotgun (WGS) entry which is preliminary data.</text>
</comment>
<evidence type="ECO:0000256" key="1">
    <source>
        <dbReference type="SAM" id="Coils"/>
    </source>
</evidence>
<evidence type="ECO:0000256" key="3">
    <source>
        <dbReference type="SAM" id="Phobius"/>
    </source>
</evidence>
<dbReference type="Proteomes" id="UP000624703">
    <property type="component" value="Unassembled WGS sequence"/>
</dbReference>
<keyword evidence="5" id="KW-1185">Reference proteome</keyword>
<feature type="region of interest" description="Disordered" evidence="2">
    <location>
        <begin position="274"/>
        <end position="305"/>
    </location>
</feature>